<gene>
    <name evidence="2" type="ORF">JDA50_08000</name>
    <name evidence="3" type="ORF">MWH18_07485</name>
</gene>
<dbReference type="InterPro" id="IPR013589">
    <property type="entry name" value="Bac_transglu_N"/>
</dbReference>
<evidence type="ECO:0000313" key="3">
    <source>
        <dbReference type="EMBL" id="USU96082.1"/>
    </source>
</evidence>
<dbReference type="PANTHER" id="PTHR33490:SF6">
    <property type="entry name" value="SLL1049 PROTEIN"/>
    <property type="match status" value="1"/>
</dbReference>
<dbReference type="Proteomes" id="UP000660083">
    <property type="component" value="Unassembled WGS sequence"/>
</dbReference>
<dbReference type="Pfam" id="PF01841">
    <property type="entry name" value="Transglut_core"/>
    <property type="match status" value="1"/>
</dbReference>
<accession>A0A1C2TX51</accession>
<evidence type="ECO:0000313" key="2">
    <source>
        <dbReference type="EMBL" id="MBK1444381.1"/>
    </source>
</evidence>
<accession>K9CA55</accession>
<proteinExistence type="predicted"/>
<reference evidence="2" key="1">
    <citation type="submission" date="2020-12" db="EMBL/GenBank/DDBJ databases">
        <authorList>
            <person name="Chopjitt P."/>
        </authorList>
    </citation>
    <scope>NUCLEOTIDE SEQUENCE</scope>
    <source>
        <strain evidence="2">AP1</strain>
    </source>
</reference>
<organism evidence="2 4">
    <name type="scientific">Acinetobacter pittii</name>
    <name type="common">Acinetobacter genomosp. 3</name>
    <dbReference type="NCBI Taxonomy" id="48296"/>
    <lineage>
        <taxon>Bacteria</taxon>
        <taxon>Pseudomonadati</taxon>
        <taxon>Pseudomonadota</taxon>
        <taxon>Gammaproteobacteria</taxon>
        <taxon>Moraxellales</taxon>
        <taxon>Moraxellaceae</taxon>
        <taxon>Acinetobacter</taxon>
        <taxon>Acinetobacter calcoaceticus/baumannii complex</taxon>
    </lineage>
</organism>
<dbReference type="RefSeq" id="WP_002119692.1">
    <property type="nucleotide sequence ID" value="NZ_AMST01000086.1"/>
</dbReference>
<evidence type="ECO:0000259" key="1">
    <source>
        <dbReference type="SMART" id="SM00460"/>
    </source>
</evidence>
<dbReference type="Proteomes" id="UP001055514">
    <property type="component" value="Chromosome"/>
</dbReference>
<dbReference type="InterPro" id="IPR002931">
    <property type="entry name" value="Transglutaminase-like"/>
</dbReference>
<reference evidence="3" key="2">
    <citation type="submission" date="2022-04" db="EMBL/GenBank/DDBJ databases">
        <title>Emergence of ST220 Acinetobacter pittii strain in bloodstream infection, which co-producing chromosomal NDM-1 and OXA-820 carbapenemases.</title>
        <authorList>
            <person name="Tian C."/>
            <person name="Xing M."/>
            <person name="Fu L."/>
            <person name="Xia D."/>
        </authorList>
    </citation>
    <scope>NUCLEOTIDE SEQUENCE</scope>
    <source>
        <strain evidence="3">TCM</strain>
    </source>
</reference>
<dbReference type="AlphaFoldDB" id="A0A1C2TX51"/>
<dbReference type="PANTHER" id="PTHR33490">
    <property type="entry name" value="BLR5614 PROTEIN-RELATED"/>
    <property type="match status" value="1"/>
</dbReference>
<protein>
    <submittedName>
        <fullName evidence="2">Transglutaminase family protein</fullName>
    </submittedName>
</protein>
<sequence>MKLMVNHQTHYSYTETARNSIQYIKMMPQTSPHQHVMNWAISVPGDKTIKRDIFNNVWMTASQRYPYQHLTFMAQGIVELQNIELGCVDLSTPTNLFLQMTGATRCDTEMLDFAKNIVVNKDRQHIALLSENILQKILYQPESTSVQTTAIEAFQAGQGVCQDHAHILIAMCRALQLPARYVSGYLFDQNYPHLASHAWAEVFLENQWYCFDVSNQLFTPKHHIYLAVGRDYLDVAPIRGVREQGGVENMMSVVQVLAC</sequence>
<dbReference type="SUPFAM" id="SSF54001">
    <property type="entry name" value="Cysteine proteinases"/>
    <property type="match status" value="1"/>
</dbReference>
<dbReference type="EMBL" id="JAEFCT010000005">
    <property type="protein sequence ID" value="MBK1444381.1"/>
    <property type="molecule type" value="Genomic_DNA"/>
</dbReference>
<dbReference type="EMBL" id="CP095407">
    <property type="protein sequence ID" value="USU96082.1"/>
    <property type="molecule type" value="Genomic_DNA"/>
</dbReference>
<feature type="domain" description="Transglutaminase-like" evidence="1">
    <location>
        <begin position="153"/>
        <end position="215"/>
    </location>
</feature>
<evidence type="ECO:0000313" key="4">
    <source>
        <dbReference type="Proteomes" id="UP000660083"/>
    </source>
</evidence>
<name>A0A1C2TX51_ACIPI</name>
<dbReference type="InterPro" id="IPR038765">
    <property type="entry name" value="Papain-like_cys_pep_sf"/>
</dbReference>
<dbReference type="Pfam" id="PF08379">
    <property type="entry name" value="Bact_transglu_N"/>
    <property type="match status" value="1"/>
</dbReference>
<dbReference type="Gene3D" id="3.10.620.30">
    <property type="match status" value="1"/>
</dbReference>
<dbReference type="SMART" id="SM00460">
    <property type="entry name" value="TGc"/>
    <property type="match status" value="1"/>
</dbReference>